<sequence>MYYSIVLLPAPVISLIMLSLIIRKASWRWTFYIIFLLEALHTYDTLQKDLED</sequence>
<name>A0A5N6YEZ6_9EURO</name>
<keyword evidence="1" id="KW-0472">Membrane</keyword>
<feature type="transmembrane region" description="Helical" evidence="1">
    <location>
        <begin position="6"/>
        <end position="22"/>
    </location>
</feature>
<proteinExistence type="predicted"/>
<accession>A0A5N6YEZ6</accession>
<organism evidence="2">
    <name type="scientific">Aspergillus arachidicola</name>
    <dbReference type="NCBI Taxonomy" id="656916"/>
    <lineage>
        <taxon>Eukaryota</taxon>
        <taxon>Fungi</taxon>
        <taxon>Dikarya</taxon>
        <taxon>Ascomycota</taxon>
        <taxon>Pezizomycotina</taxon>
        <taxon>Eurotiomycetes</taxon>
        <taxon>Eurotiomycetidae</taxon>
        <taxon>Eurotiales</taxon>
        <taxon>Aspergillaceae</taxon>
        <taxon>Aspergillus</taxon>
        <taxon>Aspergillus subgen. Circumdati</taxon>
    </lineage>
</organism>
<dbReference type="EMBL" id="ML737126">
    <property type="protein sequence ID" value="KAE8344051.1"/>
    <property type="molecule type" value="Genomic_DNA"/>
</dbReference>
<keyword evidence="1" id="KW-0812">Transmembrane</keyword>
<dbReference type="Proteomes" id="UP000325558">
    <property type="component" value="Unassembled WGS sequence"/>
</dbReference>
<evidence type="ECO:0000313" key="2">
    <source>
        <dbReference type="EMBL" id="KAE8344051.1"/>
    </source>
</evidence>
<gene>
    <name evidence="2" type="ORF">BDV24DRAFT_128125</name>
</gene>
<evidence type="ECO:0000256" key="1">
    <source>
        <dbReference type="SAM" id="Phobius"/>
    </source>
</evidence>
<reference evidence="2" key="1">
    <citation type="submission" date="2019-04" db="EMBL/GenBank/DDBJ databases">
        <title>Friends and foes A comparative genomics study of 23 Aspergillus species from section Flavi.</title>
        <authorList>
            <consortium name="DOE Joint Genome Institute"/>
            <person name="Kjaerbolling I."/>
            <person name="Vesth T."/>
            <person name="Frisvad J.C."/>
            <person name="Nybo J.L."/>
            <person name="Theobald S."/>
            <person name="Kildgaard S."/>
            <person name="Isbrandt T."/>
            <person name="Kuo A."/>
            <person name="Sato A."/>
            <person name="Lyhne E.K."/>
            <person name="Kogle M.E."/>
            <person name="Wiebenga A."/>
            <person name="Kun R.S."/>
            <person name="Lubbers R.J."/>
            <person name="Makela M.R."/>
            <person name="Barry K."/>
            <person name="Chovatia M."/>
            <person name="Clum A."/>
            <person name="Daum C."/>
            <person name="Haridas S."/>
            <person name="He G."/>
            <person name="LaButti K."/>
            <person name="Lipzen A."/>
            <person name="Mondo S."/>
            <person name="Riley R."/>
            <person name="Salamov A."/>
            <person name="Simmons B.A."/>
            <person name="Magnuson J.K."/>
            <person name="Henrissat B."/>
            <person name="Mortensen U.H."/>
            <person name="Larsen T.O."/>
            <person name="Devries R.P."/>
            <person name="Grigoriev I.V."/>
            <person name="Machida M."/>
            <person name="Baker S.E."/>
            <person name="Andersen M.R."/>
        </authorList>
    </citation>
    <scope>NUCLEOTIDE SEQUENCE</scope>
    <source>
        <strain evidence="2">CBS 117612</strain>
    </source>
</reference>
<dbReference type="AlphaFoldDB" id="A0A5N6YEZ6"/>
<keyword evidence="1" id="KW-1133">Transmembrane helix</keyword>
<protein>
    <submittedName>
        <fullName evidence="2">Uncharacterized protein</fullName>
    </submittedName>
</protein>